<dbReference type="InterPro" id="IPR045860">
    <property type="entry name" value="Snake_toxin-like_sf"/>
</dbReference>
<evidence type="ECO:0000256" key="8">
    <source>
        <dbReference type="ARBA" id="ARBA00023288"/>
    </source>
</evidence>
<dbReference type="PANTHER" id="PTHR47613:SF1">
    <property type="entry name" value="SPERM ACROSOME MEMBRANE-ASSOCIATED PROTEIN 4"/>
    <property type="match status" value="1"/>
</dbReference>
<dbReference type="RefSeq" id="XP_019726365.1">
    <property type="nucleotide sequence ID" value="XM_019870806.1"/>
</dbReference>
<keyword evidence="7" id="KW-0325">Glycoprotein</keyword>
<dbReference type="KEGG" id="hcq:109516338"/>
<keyword evidence="3" id="KW-0336">GPI-anchor</keyword>
<dbReference type="Pfam" id="PF00021">
    <property type="entry name" value="UPAR_LY6"/>
    <property type="match status" value="1"/>
</dbReference>
<keyword evidence="6" id="KW-1015">Disulfide bond</keyword>
<feature type="signal peptide" evidence="10">
    <location>
        <begin position="1"/>
        <end position="20"/>
    </location>
</feature>
<evidence type="ECO:0000256" key="9">
    <source>
        <dbReference type="ARBA" id="ARBA00029446"/>
    </source>
</evidence>
<sequence>MNRIVLLLFVVGVCFSLGQALQCYQCSLGLFKLCITKMVTCAEGELCFRGKGTAVGFLDVSMKGCLAKADCDTTTDVNFPSSGNTTIYKMTKTCCDSDLCNGAPAISSGPLILSTIAALLLANMLV</sequence>
<name>A0A3Q2XLX8_HIPCM</name>
<accession>A0A3Q2XLX8</accession>
<proteinExistence type="inferred from homology"/>
<evidence type="ECO:0000256" key="3">
    <source>
        <dbReference type="ARBA" id="ARBA00022622"/>
    </source>
</evidence>
<dbReference type="PANTHER" id="PTHR47613">
    <property type="entry name" value="SPERM ACROSOME MEMBRANE-ASSOCIATED PROTEIN 4"/>
    <property type="match status" value="1"/>
</dbReference>
<reference evidence="12" key="1">
    <citation type="submission" date="2025-05" db="UniProtKB">
        <authorList>
            <consortium name="Ensembl"/>
        </authorList>
    </citation>
    <scope>IDENTIFICATION</scope>
</reference>
<dbReference type="GO" id="GO:0035036">
    <property type="term" value="P:sperm-egg recognition"/>
    <property type="evidence" value="ECO:0007669"/>
    <property type="project" value="TreeGrafter"/>
</dbReference>
<evidence type="ECO:0000256" key="7">
    <source>
        <dbReference type="ARBA" id="ARBA00023180"/>
    </source>
</evidence>
<comment type="subcellular location">
    <subcellularLocation>
        <location evidence="1">Cell membrane</location>
        <topology evidence="1">Lipid-anchor</topology>
        <topology evidence="1">GPI-anchor</topology>
    </subcellularLocation>
</comment>
<dbReference type="Proteomes" id="UP000264820">
    <property type="component" value="Unplaced"/>
</dbReference>
<evidence type="ECO:0000256" key="5">
    <source>
        <dbReference type="ARBA" id="ARBA00023136"/>
    </source>
</evidence>
<keyword evidence="8" id="KW-0449">Lipoprotein</keyword>
<evidence type="ECO:0000313" key="13">
    <source>
        <dbReference type="Proteomes" id="UP000264820"/>
    </source>
</evidence>
<feature type="domain" description="UPAR/Ly6" evidence="11">
    <location>
        <begin position="19"/>
        <end position="102"/>
    </location>
</feature>
<evidence type="ECO:0000256" key="2">
    <source>
        <dbReference type="ARBA" id="ARBA00022475"/>
    </source>
</evidence>
<dbReference type="SUPFAM" id="SSF57302">
    <property type="entry name" value="Snake toxin-like"/>
    <property type="match status" value="1"/>
</dbReference>
<evidence type="ECO:0000256" key="4">
    <source>
        <dbReference type="ARBA" id="ARBA00022729"/>
    </source>
</evidence>
<organism evidence="12 13">
    <name type="scientific">Hippocampus comes</name>
    <name type="common">Tiger tail seahorse</name>
    <dbReference type="NCBI Taxonomy" id="109280"/>
    <lineage>
        <taxon>Eukaryota</taxon>
        <taxon>Metazoa</taxon>
        <taxon>Chordata</taxon>
        <taxon>Craniata</taxon>
        <taxon>Vertebrata</taxon>
        <taxon>Euteleostomi</taxon>
        <taxon>Actinopterygii</taxon>
        <taxon>Neopterygii</taxon>
        <taxon>Teleostei</taxon>
        <taxon>Neoteleostei</taxon>
        <taxon>Acanthomorphata</taxon>
        <taxon>Syngnathiaria</taxon>
        <taxon>Syngnathiformes</taxon>
        <taxon>Syngnathoidei</taxon>
        <taxon>Syngnathidae</taxon>
        <taxon>Hippocampus</taxon>
    </lineage>
</organism>
<comment type="similarity">
    <text evidence="9">Belongs to the SPACA4/bouncer family.</text>
</comment>
<feature type="chain" id="PRO_5044598443" evidence="10">
    <location>
        <begin position="21"/>
        <end position="126"/>
    </location>
</feature>
<dbReference type="GeneID" id="109516338"/>
<keyword evidence="2" id="KW-1003">Cell membrane</keyword>
<dbReference type="GO" id="GO:0005886">
    <property type="term" value="C:plasma membrane"/>
    <property type="evidence" value="ECO:0007669"/>
    <property type="project" value="UniProtKB-SubCell"/>
</dbReference>
<protein>
    <submittedName>
        <fullName evidence="12">Lymphocyte antigen-6, epidermis</fullName>
    </submittedName>
</protein>
<evidence type="ECO:0000256" key="6">
    <source>
        <dbReference type="ARBA" id="ARBA00023157"/>
    </source>
</evidence>
<evidence type="ECO:0000259" key="11">
    <source>
        <dbReference type="Pfam" id="PF00021"/>
    </source>
</evidence>
<keyword evidence="4 10" id="KW-0732">Signal</keyword>
<dbReference type="Ensembl" id="ENSHCOT00000005007.1">
    <property type="protein sequence ID" value="ENSHCOP00000005650.1"/>
    <property type="gene ID" value="ENSHCOG00000007335.1"/>
</dbReference>
<evidence type="ECO:0000256" key="1">
    <source>
        <dbReference type="ARBA" id="ARBA00004609"/>
    </source>
</evidence>
<keyword evidence="13" id="KW-1185">Reference proteome</keyword>
<dbReference type="GO" id="GO:0098552">
    <property type="term" value="C:side of membrane"/>
    <property type="evidence" value="ECO:0007669"/>
    <property type="project" value="UniProtKB-KW"/>
</dbReference>
<keyword evidence="5" id="KW-0472">Membrane</keyword>
<dbReference type="Ensembl" id="ENSHCOT00000005002.1">
    <property type="protein sequence ID" value="ENSHCOP00000005655.1"/>
    <property type="gene ID" value="ENSHCOG00000007335.1"/>
</dbReference>
<dbReference type="OrthoDB" id="5962859at2759"/>
<dbReference type="InterPro" id="IPR016054">
    <property type="entry name" value="LY6_UPA_recep-like"/>
</dbReference>
<dbReference type="InterPro" id="IPR046354">
    <property type="entry name" value="SPACA4/Bouncer"/>
</dbReference>
<dbReference type="AlphaFoldDB" id="A0A3Q2XLX8"/>
<evidence type="ECO:0000256" key="10">
    <source>
        <dbReference type="SAM" id="SignalP"/>
    </source>
</evidence>
<dbReference type="OMA" id="AKDCVFC"/>
<dbReference type="GeneTree" id="ENSGT00510000049347"/>
<evidence type="ECO:0000313" key="12">
    <source>
        <dbReference type="Ensembl" id="ENSHCOP00000005655.1"/>
    </source>
</evidence>
<dbReference type="Gene3D" id="2.10.60.10">
    <property type="entry name" value="CD59"/>
    <property type="match status" value="1"/>
</dbReference>